<accession>A0A226BZT5</accession>
<evidence type="ECO:0000256" key="4">
    <source>
        <dbReference type="SAM" id="Phobius"/>
    </source>
</evidence>
<organism evidence="5 6">
    <name type="scientific">Natranaerobius trueperi</name>
    <dbReference type="NCBI Taxonomy" id="759412"/>
    <lineage>
        <taxon>Bacteria</taxon>
        <taxon>Bacillati</taxon>
        <taxon>Bacillota</taxon>
        <taxon>Clostridia</taxon>
        <taxon>Natranaerobiales</taxon>
        <taxon>Natranaerobiaceae</taxon>
        <taxon>Natranaerobius</taxon>
    </lineage>
</organism>
<keyword evidence="2 4" id="KW-0472">Membrane</keyword>
<evidence type="ECO:0000256" key="2">
    <source>
        <dbReference type="ARBA" id="ARBA00023136"/>
    </source>
</evidence>
<evidence type="ECO:0008006" key="7">
    <source>
        <dbReference type="Google" id="ProtNLM"/>
    </source>
</evidence>
<dbReference type="InterPro" id="IPR004995">
    <property type="entry name" value="Spore_Ger"/>
</dbReference>
<evidence type="ECO:0000313" key="5">
    <source>
        <dbReference type="EMBL" id="OWZ83699.1"/>
    </source>
</evidence>
<dbReference type="PANTHER" id="PTHR22550">
    <property type="entry name" value="SPORE GERMINATION PROTEIN"/>
    <property type="match status" value="1"/>
</dbReference>
<evidence type="ECO:0000256" key="3">
    <source>
        <dbReference type="SAM" id="MobiDB-lite"/>
    </source>
</evidence>
<dbReference type="EMBL" id="NIQC01000013">
    <property type="protein sequence ID" value="OWZ83699.1"/>
    <property type="molecule type" value="Genomic_DNA"/>
</dbReference>
<protein>
    <recommendedName>
        <fullName evidence="7">Spore germination protein</fullName>
    </recommendedName>
</protein>
<feature type="transmembrane region" description="Helical" evidence="4">
    <location>
        <begin position="322"/>
        <end position="341"/>
    </location>
</feature>
<dbReference type="InterPro" id="IPR050768">
    <property type="entry name" value="UPF0353/GerABKA_families"/>
</dbReference>
<feature type="compositionally biased region" description="Polar residues" evidence="3">
    <location>
        <begin position="22"/>
        <end position="31"/>
    </location>
</feature>
<keyword evidence="4" id="KW-0812">Transmembrane</keyword>
<dbReference type="Proteomes" id="UP000214588">
    <property type="component" value="Unassembled WGS sequence"/>
</dbReference>
<keyword evidence="4" id="KW-1133">Transmembrane helix</keyword>
<comment type="caution">
    <text evidence="5">The sequence shown here is derived from an EMBL/GenBank/DDBJ whole genome shotgun (WGS) entry which is preliminary data.</text>
</comment>
<comment type="similarity">
    <text evidence="1">Belongs to the GerABKA family.</text>
</comment>
<dbReference type="AlphaFoldDB" id="A0A226BZT5"/>
<dbReference type="GO" id="GO:0009847">
    <property type="term" value="P:spore germination"/>
    <property type="evidence" value="ECO:0007669"/>
    <property type="project" value="InterPro"/>
</dbReference>
<gene>
    <name evidence="5" type="ORF">CDO51_07030</name>
</gene>
<feature type="region of interest" description="Disordered" evidence="3">
    <location>
        <begin position="16"/>
        <end position="37"/>
    </location>
</feature>
<dbReference type="PIRSF" id="PIRSF005690">
    <property type="entry name" value="GerBA"/>
    <property type="match status" value="1"/>
</dbReference>
<evidence type="ECO:0000256" key="1">
    <source>
        <dbReference type="ARBA" id="ARBA00005278"/>
    </source>
</evidence>
<feature type="transmembrane region" description="Helical" evidence="4">
    <location>
        <begin position="445"/>
        <end position="468"/>
    </location>
</feature>
<dbReference type="PANTHER" id="PTHR22550:SF5">
    <property type="entry name" value="LEUCINE ZIPPER PROTEIN 4"/>
    <property type="match status" value="1"/>
</dbReference>
<sequence>MRRYFQSGNEIFTKNHKKKVSSKLNQPNSGNESRKKIKGNLKDNHKYLKQVFENCDDIDFRKIKISDSNITILTVFVDGLVNEDMLNRDVIKALSNHAPNETYSKKISKETVRERLFTTSTEVEEKTQFNELINDILAGQTAVIVDGLDKGFTIDLREWESRGIEEPANEQSIKGPREGFTETIRFNTAQLRRRLKTRDFKIQHLKVGRQTKTDIAVTYCENIADPKVIEEVLNRVNKIDIDGVLESSYIQELIEERSISIFPEILDTERPDKVVGHLLEGKVAILTDNTPFALIVPVTMIEFFHTPEDYYNRYIFTIVQRLLRFSSFFVATCLPSLYILLTTFHYELIPVDIIFAAAQAREEVPFPPILEVVLIESMVEFLREASLRLPGPIGQTIGIVGALVIGDAAVDAELISPALVIFTAATMLGSFAIPNYSMASAVRLLRFPLLLMTGAFGGFGFVITWIIIAVHLCNFYSFGIPFLQPVAPLKASEQRDTIYRTPLRWMRKRPTGSVNKNVRRQKGVEEED</sequence>
<dbReference type="Pfam" id="PF03323">
    <property type="entry name" value="GerA"/>
    <property type="match status" value="1"/>
</dbReference>
<proteinExistence type="inferred from homology"/>
<reference evidence="5 6" key="1">
    <citation type="submission" date="2017-06" db="EMBL/GenBank/DDBJ databases">
        <title>Draft Genome Sequence of Natranaerobius trueperi halophilic, alkalithermophilic bacteria from soda lakes.</title>
        <authorList>
            <person name="Zhao B."/>
        </authorList>
    </citation>
    <scope>NUCLEOTIDE SEQUENCE [LARGE SCALE GENOMIC DNA]</scope>
    <source>
        <strain evidence="5 6">DSM 18760</strain>
    </source>
</reference>
<evidence type="ECO:0000313" key="6">
    <source>
        <dbReference type="Proteomes" id="UP000214588"/>
    </source>
</evidence>
<keyword evidence="6" id="KW-1185">Reference proteome</keyword>
<dbReference type="GO" id="GO:0016020">
    <property type="term" value="C:membrane"/>
    <property type="evidence" value="ECO:0007669"/>
    <property type="project" value="InterPro"/>
</dbReference>
<feature type="transmembrane region" description="Helical" evidence="4">
    <location>
        <begin position="414"/>
        <end position="433"/>
    </location>
</feature>
<name>A0A226BZT5_9FIRM</name>